<gene>
    <name evidence="1" type="ORF">Tci_486399</name>
</gene>
<protein>
    <submittedName>
        <fullName evidence="1">Uncharacterized protein</fullName>
    </submittedName>
</protein>
<feature type="non-terminal residue" evidence="1">
    <location>
        <position position="1"/>
    </location>
</feature>
<sequence>RDAKIVTLKSKLEMAKSEATDVVVLRKWVSELETVAAAKAEEFANLSVQNVELLGKVSGLEFVCKELKCQVLKLKAECEDLRGEIKVNELDNVSLSLLDQPEALKDYSLMSSLTLKGDHSEEDPTPEFYSHEIMLFDALVVSHSHTEKRKKGASLSLEAGGPFAVMPFASSQETSLVVVDYQISSVTIVDGTIPATETHDDLFDTTLLDKPAKPAYYVVPNEFLDLVSCYCCHRLCLNLLEWPWRGYWCELLLGISGYQTMDLTIVTLLTLHGSLLPHTLFGVVQRTVTKCAISEVNVIPFGLVGMSSAPDPSKHEDPSIKRANGFGISSSISIHVDEASSSGFSAIKACNARLTKKIGIRYESLSVNKIALIAFLAAQRGHPSQMFKRCSAMDLKTHVMSAGFQELKHSMCGKGNRLDFSKFESANMPLYGDGDQTTMKVIRALVECSPSHNDTINDIYSSGQDISLLNPMSGVMAGVNALVLAVAFIFVELTKLVFVLVLMGPDVGGDWFATTTSPMRKAVVTLIISSTDFRMLSFSRLIKSALVMACMNSDTLMHSGTPLTHMLSALKRSMKAPLIFLPFS</sequence>
<reference evidence="1" key="1">
    <citation type="journal article" date="2019" name="Sci. Rep.">
        <title>Draft genome of Tanacetum cinerariifolium, the natural source of mosquito coil.</title>
        <authorList>
            <person name="Yamashiro T."/>
            <person name="Shiraishi A."/>
            <person name="Satake H."/>
            <person name="Nakayama K."/>
        </authorList>
    </citation>
    <scope>NUCLEOTIDE SEQUENCE</scope>
</reference>
<organism evidence="1">
    <name type="scientific">Tanacetum cinerariifolium</name>
    <name type="common">Dalmatian daisy</name>
    <name type="synonym">Chrysanthemum cinerariifolium</name>
    <dbReference type="NCBI Taxonomy" id="118510"/>
    <lineage>
        <taxon>Eukaryota</taxon>
        <taxon>Viridiplantae</taxon>
        <taxon>Streptophyta</taxon>
        <taxon>Embryophyta</taxon>
        <taxon>Tracheophyta</taxon>
        <taxon>Spermatophyta</taxon>
        <taxon>Magnoliopsida</taxon>
        <taxon>eudicotyledons</taxon>
        <taxon>Gunneridae</taxon>
        <taxon>Pentapetalae</taxon>
        <taxon>asterids</taxon>
        <taxon>campanulids</taxon>
        <taxon>Asterales</taxon>
        <taxon>Asteraceae</taxon>
        <taxon>Asteroideae</taxon>
        <taxon>Anthemideae</taxon>
        <taxon>Anthemidinae</taxon>
        <taxon>Tanacetum</taxon>
    </lineage>
</organism>
<dbReference type="AlphaFoldDB" id="A0A699I796"/>
<proteinExistence type="predicted"/>
<evidence type="ECO:0000313" key="1">
    <source>
        <dbReference type="EMBL" id="GEZ14426.1"/>
    </source>
</evidence>
<comment type="caution">
    <text evidence="1">The sequence shown here is derived from an EMBL/GenBank/DDBJ whole genome shotgun (WGS) entry which is preliminary data.</text>
</comment>
<name>A0A699I796_TANCI</name>
<accession>A0A699I796</accession>
<dbReference type="EMBL" id="BKCJ010245494">
    <property type="protein sequence ID" value="GEZ14426.1"/>
    <property type="molecule type" value="Genomic_DNA"/>
</dbReference>